<feature type="transmembrane region" description="Helical" evidence="1">
    <location>
        <begin position="71"/>
        <end position="90"/>
    </location>
</feature>
<keyword evidence="1" id="KW-1133">Transmembrane helix</keyword>
<evidence type="ECO:0000256" key="1">
    <source>
        <dbReference type="SAM" id="Phobius"/>
    </source>
</evidence>
<keyword evidence="3" id="KW-1185">Reference proteome</keyword>
<proteinExistence type="predicted"/>
<protein>
    <submittedName>
        <fullName evidence="2">Uncharacterized protein</fullName>
    </submittedName>
</protein>
<sequence length="568" mass="65650">MIKSYWQKGGKQKRIVIISAVVLILLLFFLRDDYQPALLFVRKYVFIILISLLFLWWILRKFRASAHTGKRVLYLVGIAAFFGILWFAGWKTGLYQYMQTYNVYKNLNLVEIHELPLTQNERIQPYNNIVTMAYESIGETQEVSPPQLVRIDTVNQWTMAVQPAKEYMFQRMNDNTEELFTVESTSPFPRFADKNRVPVTFSIGESLAFSRNTYNAVVQRFNFFQLFTLEPSQVYYMKNDEGKWVQVVNLIKWKGFFFPYPSYGGVMIIEAGEHTAADYIERITIGKGTYVSPEETQNYPFLTKQNTLSEKVSRLQAKSLQFLGGFTDPLPWNMETAVKIPDLKDDENQQPFVTDFNWSGIETQAYSGLYHWFGLEPIGEERTSLSFSVLIPGDGTDKLYYYNHAAKKEGLAGVSAMPLKVVESRKEYDWSVNKPVEFRPFVKHIGGRKRMFVISTIAAKRDDSKKFDGAATPDLALIDVEYRDVIWVDAKHPSQWEETILRQLGETWKTSEGLTDEDLYPNKNDIDMEGMRDLTTIIEATQNTIKDTTSTRIDTIITEIKEVVQDSL</sequence>
<keyword evidence="1" id="KW-0812">Transmembrane</keyword>
<accession>A0ABV9HWK7</accession>
<gene>
    <name evidence="2" type="ORF">ACFO3O_09785</name>
</gene>
<evidence type="ECO:0000313" key="2">
    <source>
        <dbReference type="EMBL" id="MFC4634197.1"/>
    </source>
</evidence>
<comment type="caution">
    <text evidence="2">The sequence shown here is derived from an EMBL/GenBank/DDBJ whole genome shotgun (WGS) entry which is preliminary data.</text>
</comment>
<dbReference type="Proteomes" id="UP001596043">
    <property type="component" value="Unassembled WGS sequence"/>
</dbReference>
<feature type="transmembrane region" description="Helical" evidence="1">
    <location>
        <begin position="12"/>
        <end position="31"/>
    </location>
</feature>
<reference evidence="3" key="1">
    <citation type="journal article" date="2019" name="Int. J. Syst. Evol. Microbiol.">
        <title>The Global Catalogue of Microorganisms (GCM) 10K type strain sequencing project: providing services to taxonomists for standard genome sequencing and annotation.</title>
        <authorList>
            <consortium name="The Broad Institute Genomics Platform"/>
            <consortium name="The Broad Institute Genome Sequencing Center for Infectious Disease"/>
            <person name="Wu L."/>
            <person name="Ma J."/>
        </authorList>
    </citation>
    <scope>NUCLEOTIDE SEQUENCE [LARGE SCALE GENOMIC DNA]</scope>
    <source>
        <strain evidence="3">YJ-61-S</strain>
    </source>
</reference>
<dbReference type="EMBL" id="JBHSFV010000005">
    <property type="protein sequence ID" value="MFC4634197.1"/>
    <property type="molecule type" value="Genomic_DNA"/>
</dbReference>
<evidence type="ECO:0000313" key="3">
    <source>
        <dbReference type="Proteomes" id="UP001596043"/>
    </source>
</evidence>
<dbReference type="RefSeq" id="WP_379978422.1">
    <property type="nucleotide sequence ID" value="NZ_JBHSFV010000005.1"/>
</dbReference>
<keyword evidence="1" id="KW-0472">Membrane</keyword>
<name>A0ABV9HWK7_9FLAO</name>
<feature type="transmembrane region" description="Helical" evidence="1">
    <location>
        <begin position="37"/>
        <end position="59"/>
    </location>
</feature>
<organism evidence="2 3">
    <name type="scientific">Dokdonia ponticola</name>
    <dbReference type="NCBI Taxonomy" id="2041041"/>
    <lineage>
        <taxon>Bacteria</taxon>
        <taxon>Pseudomonadati</taxon>
        <taxon>Bacteroidota</taxon>
        <taxon>Flavobacteriia</taxon>
        <taxon>Flavobacteriales</taxon>
        <taxon>Flavobacteriaceae</taxon>
        <taxon>Dokdonia</taxon>
    </lineage>
</organism>